<evidence type="ECO:0000313" key="1">
    <source>
        <dbReference type="EMBL" id="EIC19429.1"/>
    </source>
</evidence>
<dbReference type="EMBL" id="JH603171">
    <property type="protein sequence ID" value="EIC19429.1"/>
    <property type="molecule type" value="Genomic_DNA"/>
</dbReference>
<dbReference type="AlphaFoldDB" id="H8Z8M4"/>
<protein>
    <submittedName>
        <fullName evidence="1">CRISPR-associated protein Cas2</fullName>
    </submittedName>
</protein>
<dbReference type="Proteomes" id="UP000002964">
    <property type="component" value="Unassembled WGS sequence"/>
</dbReference>
<dbReference type="InterPro" id="IPR010152">
    <property type="entry name" value="CRISPR-assoc_prot_Cas2_sub"/>
</dbReference>
<gene>
    <name evidence="1" type="ORF">Thi970DRAFT_04950</name>
</gene>
<dbReference type="STRING" id="631362.Thi970DRAFT_04950"/>
<dbReference type="Gene3D" id="3.30.70.240">
    <property type="match status" value="1"/>
</dbReference>
<dbReference type="Pfam" id="PF09707">
    <property type="entry name" value="Cas_Cas2CT1978"/>
    <property type="match status" value="1"/>
</dbReference>
<evidence type="ECO:0000313" key="2">
    <source>
        <dbReference type="Proteomes" id="UP000002964"/>
    </source>
</evidence>
<keyword evidence="2" id="KW-1185">Reference proteome</keyword>
<accession>H8Z8M4</accession>
<dbReference type="RefSeq" id="WP_009151658.1">
    <property type="nucleotide sequence ID" value="NZ_CP121471.1"/>
</dbReference>
<organism evidence="1 2">
    <name type="scientific">Thiorhodovibrio frisius</name>
    <dbReference type="NCBI Taxonomy" id="631362"/>
    <lineage>
        <taxon>Bacteria</taxon>
        <taxon>Pseudomonadati</taxon>
        <taxon>Pseudomonadota</taxon>
        <taxon>Gammaproteobacteria</taxon>
        <taxon>Chromatiales</taxon>
        <taxon>Chromatiaceae</taxon>
        <taxon>Thiorhodovibrio</taxon>
    </lineage>
</organism>
<dbReference type="HOGENOM" id="CLU_151313_1_0_6"/>
<reference evidence="2" key="1">
    <citation type="submission" date="2011-06" db="EMBL/GenBank/DDBJ databases">
        <authorList>
            <consortium name="US DOE Joint Genome Institute (JGI-PGF)"/>
            <person name="Lucas S."/>
            <person name="Han J."/>
            <person name="Lapidus A."/>
            <person name="Cheng J.-F."/>
            <person name="Goodwin L."/>
            <person name="Pitluck S."/>
            <person name="Peters L."/>
            <person name="Land M.L."/>
            <person name="Hauser L."/>
            <person name="Vogl K."/>
            <person name="Liu Z."/>
            <person name="Overmann J."/>
            <person name="Frigaard N.-U."/>
            <person name="Bryant D.A."/>
            <person name="Woyke T.J."/>
        </authorList>
    </citation>
    <scope>NUCLEOTIDE SEQUENCE [LARGE SCALE GENOMIC DNA]</scope>
    <source>
        <strain evidence="2">970</strain>
    </source>
</reference>
<name>H8Z8M4_9GAMM</name>
<sequence length="110" mass="12271">MLVIATENVPPRLRGRLAVWLLEIRAGVYIGDPSKRLREFIWQQLLEGVEQGNAVMAWSTNTESGYDFATIGENRRVPVDFDGLRLVSFLPLEKTAETPGSRDGRSDVGP</sequence>
<reference evidence="1 2" key="2">
    <citation type="submission" date="2011-11" db="EMBL/GenBank/DDBJ databases">
        <authorList>
            <consortium name="US DOE Joint Genome Institute"/>
            <person name="Lucas S."/>
            <person name="Han J."/>
            <person name="Lapidus A."/>
            <person name="Cheng J.-F."/>
            <person name="Goodwin L."/>
            <person name="Pitluck S."/>
            <person name="Peters L."/>
            <person name="Ovchinnikova G."/>
            <person name="Zhang X."/>
            <person name="Detter J.C."/>
            <person name="Han C."/>
            <person name="Tapia R."/>
            <person name="Land M."/>
            <person name="Hauser L."/>
            <person name="Kyrpides N."/>
            <person name="Ivanova N."/>
            <person name="Pagani I."/>
            <person name="Vogl K."/>
            <person name="Liu Z."/>
            <person name="Overmann J."/>
            <person name="Frigaard N.-U."/>
            <person name="Bryant D."/>
            <person name="Woyke T."/>
        </authorList>
    </citation>
    <scope>NUCLEOTIDE SEQUENCE [LARGE SCALE GENOMIC DNA]</scope>
    <source>
        <strain evidence="1 2">970</strain>
    </source>
</reference>
<dbReference type="eggNOG" id="COG0847">
    <property type="taxonomic scope" value="Bacteria"/>
</dbReference>
<proteinExistence type="predicted"/>
<dbReference type="NCBIfam" id="TIGR01873">
    <property type="entry name" value="cas_CT1978"/>
    <property type="match status" value="1"/>
</dbReference>